<dbReference type="Pfam" id="PF16543">
    <property type="entry name" value="DFRP_C"/>
    <property type="match status" value="1"/>
</dbReference>
<reference evidence="8 9" key="1">
    <citation type="journal article" date="2018" name="Genome Biol. Evol.">
        <title>Multiple Roots of Fruiting Body Formation in Amoebozoa.</title>
        <authorList>
            <person name="Hillmann F."/>
            <person name="Forbes G."/>
            <person name="Novohradska S."/>
            <person name="Ferling I."/>
            <person name="Riege K."/>
            <person name="Groth M."/>
            <person name="Westermann M."/>
            <person name="Marz M."/>
            <person name="Spaller T."/>
            <person name="Winckler T."/>
            <person name="Schaap P."/>
            <person name="Glockner G."/>
        </authorList>
    </citation>
    <scope>NUCLEOTIDE SEQUENCE [LARGE SCALE GENOMIC DNA]</scope>
    <source>
        <strain evidence="8 9">Jena</strain>
    </source>
</reference>
<dbReference type="PROSITE" id="PS50103">
    <property type="entry name" value="ZF_C3H1"/>
    <property type="match status" value="2"/>
</dbReference>
<dbReference type="GO" id="GO:0008270">
    <property type="term" value="F:zinc ion binding"/>
    <property type="evidence" value="ECO:0007669"/>
    <property type="project" value="UniProtKB-KW"/>
</dbReference>
<evidence type="ECO:0000256" key="1">
    <source>
        <dbReference type="ARBA" id="ARBA00022723"/>
    </source>
</evidence>
<keyword evidence="5" id="KW-0175">Coiled coil</keyword>
<feature type="region of interest" description="Disordered" evidence="6">
    <location>
        <begin position="301"/>
        <end position="329"/>
    </location>
</feature>
<dbReference type="SUPFAM" id="SSF90229">
    <property type="entry name" value="CCCH zinc finger"/>
    <property type="match status" value="1"/>
</dbReference>
<keyword evidence="3 4" id="KW-0862">Zinc</keyword>
<dbReference type="InterPro" id="IPR000571">
    <property type="entry name" value="Znf_CCCH"/>
</dbReference>
<organism evidence="8 9">
    <name type="scientific">Planoprotostelium fungivorum</name>
    <dbReference type="NCBI Taxonomy" id="1890364"/>
    <lineage>
        <taxon>Eukaryota</taxon>
        <taxon>Amoebozoa</taxon>
        <taxon>Evosea</taxon>
        <taxon>Variosea</taxon>
        <taxon>Cavosteliida</taxon>
        <taxon>Cavosteliaceae</taxon>
        <taxon>Planoprotostelium</taxon>
    </lineage>
</organism>
<name>A0A2P6N8Q1_9EUKA</name>
<evidence type="ECO:0000256" key="4">
    <source>
        <dbReference type="PROSITE-ProRule" id="PRU00723"/>
    </source>
</evidence>
<feature type="region of interest" description="Disordered" evidence="6">
    <location>
        <begin position="43"/>
        <end position="63"/>
    </location>
</feature>
<feature type="zinc finger region" description="C3H1-type" evidence="4">
    <location>
        <begin position="91"/>
        <end position="118"/>
    </location>
</feature>
<dbReference type="GO" id="GO:0002181">
    <property type="term" value="P:cytoplasmic translation"/>
    <property type="evidence" value="ECO:0007669"/>
    <property type="project" value="TreeGrafter"/>
</dbReference>
<comment type="caution">
    <text evidence="8">The sequence shown here is derived from an EMBL/GenBank/DDBJ whole genome shotgun (WGS) entry which is preliminary data.</text>
</comment>
<evidence type="ECO:0000256" key="6">
    <source>
        <dbReference type="SAM" id="MobiDB-lite"/>
    </source>
</evidence>
<dbReference type="FunCoup" id="A0A2P6N8Q1">
    <property type="interactions" value="992"/>
</dbReference>
<feature type="domain" description="C3H1-type" evidence="7">
    <location>
        <begin position="164"/>
        <end position="202"/>
    </location>
</feature>
<dbReference type="PANTHER" id="PTHR12681">
    <property type="entry name" value="ZINC FINGER-CONTAINING PROTEIN P48ZNF"/>
    <property type="match status" value="1"/>
</dbReference>
<evidence type="ECO:0000313" key="8">
    <source>
        <dbReference type="EMBL" id="PRP80333.1"/>
    </source>
</evidence>
<dbReference type="AlphaFoldDB" id="A0A2P6N8Q1"/>
<feature type="domain" description="C3H1-type" evidence="7">
    <location>
        <begin position="91"/>
        <end position="118"/>
    </location>
</feature>
<accession>A0A2P6N8Q1</accession>
<dbReference type="Gene3D" id="4.10.1000.10">
    <property type="entry name" value="Zinc finger, CCCH-type"/>
    <property type="match status" value="1"/>
</dbReference>
<dbReference type="InterPro" id="IPR032378">
    <property type="entry name" value="ZC3H15/TMA46_C"/>
</dbReference>
<dbReference type="GO" id="GO:0005829">
    <property type="term" value="C:cytosol"/>
    <property type="evidence" value="ECO:0007669"/>
    <property type="project" value="TreeGrafter"/>
</dbReference>
<feature type="coiled-coil region" evidence="5">
    <location>
        <begin position="245"/>
        <end position="272"/>
    </location>
</feature>
<evidence type="ECO:0000313" key="9">
    <source>
        <dbReference type="Proteomes" id="UP000241769"/>
    </source>
</evidence>
<gene>
    <name evidence="8" type="ORF">PROFUN_12085</name>
</gene>
<keyword evidence="1 4" id="KW-0479">Metal-binding</keyword>
<proteinExistence type="predicted"/>
<dbReference type="Proteomes" id="UP000241769">
    <property type="component" value="Unassembled WGS sequence"/>
</dbReference>
<dbReference type="STRING" id="1890364.A0A2P6N8Q1"/>
<protein>
    <submittedName>
        <fullName evidence="8">CCCH-type zinc finger-containing protein</fullName>
    </submittedName>
</protein>
<dbReference type="PANTHER" id="PTHR12681:SF0">
    <property type="entry name" value="ZINC FINGER CCCH DOMAIN-CONTAINING PROTEIN 15"/>
    <property type="match status" value="1"/>
</dbReference>
<dbReference type="InterPro" id="IPR036855">
    <property type="entry name" value="Znf_CCCH_sf"/>
</dbReference>
<keyword evidence="9" id="KW-1185">Reference proteome</keyword>
<dbReference type="SMART" id="SM00356">
    <property type="entry name" value="ZnF_C3H1"/>
    <property type="match status" value="2"/>
</dbReference>
<keyword evidence="2 4" id="KW-0863">Zinc-finger</keyword>
<sequence length="377" mass="42713">MPPKSGPSKKTVDKAKNKIVEDKTFGLKNKNKSKTVQKYVQNVTNNVKGGSANQEAANRKKAEEKAKLEREALERDLFKPVITQKAPVGVDPKSIVCEFFKKGICGKGAKCKFSHNLAQERMSEKVDLYTDKRAIGEEDTIDNWDQTQLESVVNSKQTTTNKNLPTKIVCKYFLEAIENKQYGWFWECPNGGEKCMYVHALPPGYEFKTKKKDDEEEVEETPIEEIIEEEKLKLTTRTPLTRETFEKWKADKKKAKEEKELAEKSQRDADIKSGKTMRSGRDLFLYNPDLFVDDENVFETEGLEPEEDDEPAIHLSATGTSITSTKTGGEGSFIAYDADGNLITNVSNKEEKETVEKVAKLDVNEELFNEDDIPDDV</sequence>
<dbReference type="EMBL" id="MDYQ01000153">
    <property type="protein sequence ID" value="PRP80333.1"/>
    <property type="molecule type" value="Genomic_DNA"/>
</dbReference>
<feature type="compositionally biased region" description="Low complexity" evidence="6">
    <location>
        <begin position="316"/>
        <end position="327"/>
    </location>
</feature>
<evidence type="ECO:0000256" key="2">
    <source>
        <dbReference type="ARBA" id="ARBA00022771"/>
    </source>
</evidence>
<evidence type="ECO:0000259" key="7">
    <source>
        <dbReference type="PROSITE" id="PS50103"/>
    </source>
</evidence>
<dbReference type="OrthoDB" id="278280at2759"/>
<evidence type="ECO:0000256" key="5">
    <source>
        <dbReference type="SAM" id="Coils"/>
    </source>
</evidence>
<feature type="compositionally biased region" description="Acidic residues" evidence="6">
    <location>
        <begin position="301"/>
        <end position="310"/>
    </location>
</feature>
<feature type="zinc finger region" description="C3H1-type" evidence="4">
    <location>
        <begin position="164"/>
        <end position="202"/>
    </location>
</feature>
<dbReference type="GO" id="GO:0003729">
    <property type="term" value="F:mRNA binding"/>
    <property type="evidence" value="ECO:0007669"/>
    <property type="project" value="TreeGrafter"/>
</dbReference>
<evidence type="ECO:0000256" key="3">
    <source>
        <dbReference type="ARBA" id="ARBA00022833"/>
    </source>
</evidence>
<dbReference type="Gene3D" id="6.20.400.10">
    <property type="match status" value="1"/>
</dbReference>
<dbReference type="InParanoid" id="A0A2P6N8Q1"/>
<dbReference type="Pfam" id="PF00642">
    <property type="entry name" value="zf-CCCH"/>
    <property type="match status" value="1"/>
</dbReference>